<gene>
    <name evidence="1" type="ORF">I551_1125</name>
</gene>
<comment type="caution">
    <text evidence="1">The sequence shown here is derived from an EMBL/GenBank/DDBJ whole genome shotgun (WGS) entry which is preliminary data.</text>
</comment>
<evidence type="ECO:0000313" key="2">
    <source>
        <dbReference type="Proteomes" id="UP000020681"/>
    </source>
</evidence>
<dbReference type="EMBL" id="JAOL01000077">
    <property type="protein sequence ID" value="EUA92384.1"/>
    <property type="molecule type" value="Genomic_DNA"/>
</dbReference>
<evidence type="ECO:0000313" key="1">
    <source>
        <dbReference type="EMBL" id="EUA92384.1"/>
    </source>
</evidence>
<proteinExistence type="predicted"/>
<sequence>MRLARQLLACDYLNLDDHIGRLTKLYAAWKRVARVKVA</sequence>
<reference evidence="1 2" key="1">
    <citation type="submission" date="2014-01" db="EMBL/GenBank/DDBJ databases">
        <authorList>
            <person name="Dobos K."/>
            <person name="Lenaerts A."/>
            <person name="Ordway D."/>
            <person name="DeGroote M.A."/>
            <person name="Parker T."/>
            <person name="Sizemore C."/>
            <person name="Tallon L.J."/>
            <person name="Sadzewicz L.K."/>
            <person name="Sengamalay N."/>
            <person name="Fraser C.M."/>
            <person name="Hine E."/>
            <person name="Shefchek K.A."/>
            <person name="Das S.P."/>
            <person name="Tettelin H."/>
        </authorList>
    </citation>
    <scope>NUCLEOTIDE SEQUENCE [LARGE SCALE GENOMIC DNA]</scope>
    <source>
        <strain evidence="1 2">Harvey</strain>
    </source>
</reference>
<keyword evidence="2" id="KW-1185">Reference proteome</keyword>
<name>A0ABN0R5F0_MYCUL</name>
<protein>
    <submittedName>
        <fullName evidence="1">Uncharacterized protein</fullName>
    </submittedName>
</protein>
<organism evidence="1 2">
    <name type="scientific">Mycobacterium ulcerans str. Harvey</name>
    <dbReference type="NCBI Taxonomy" id="1299332"/>
    <lineage>
        <taxon>Bacteria</taxon>
        <taxon>Bacillati</taxon>
        <taxon>Actinomycetota</taxon>
        <taxon>Actinomycetes</taxon>
        <taxon>Mycobacteriales</taxon>
        <taxon>Mycobacteriaceae</taxon>
        <taxon>Mycobacterium</taxon>
        <taxon>Mycobacterium ulcerans group</taxon>
    </lineage>
</organism>
<accession>A0ABN0R5F0</accession>
<dbReference type="Proteomes" id="UP000020681">
    <property type="component" value="Unassembled WGS sequence"/>
</dbReference>